<name>A0AAX7TVM9_ASTCA</name>
<sequence>VRLFVSYFLPTLPKGLQNTSSFLIFNEDHNKCVKVASATFITVDACNPHAKDQQFRWVSESRLLSLSLKLCLGTTAIKDWVKVQLVECDESNDLQHWQCKNDTLFGLKDQDLHLNWGNRNEKSVMIYKGSGIWSRWRIYGTQGDLCSKGYQEIFTLGGNAFGTACQFPFKFHEKWYAECTKDGRTDGQLWCATERDYDKVGKWGLCPTRASSNWITDPVTGVQYQLNAQSVLTWYQARKSCQQQGADLLSIVELHEQSYISGLANHLGSSLWIGLNSLDFDSGWQWSNGNPFRYLNWAPGHPSSNPGLNCATLNAAKASKWESSVCSKKLGYICRKGNATSLPPPSTKQPGFCPNHWVHYAGNCYYLVRTAEMWSNALAACRKEGGDLASIHNIEEQSFIISQSGYMPTDVLWIGMNDQKNQMLFEWSDHSHVTFTQWQSDEPSHLTSFQEDCVLIQGKDGKWADHTCEKLHGYMCKKKASAKPIGGSLAEVNKGCTLGSIRFGSYCYNIGAEKKTFEEAKQACSGAGANLVDVSDRYENAFLVSLVGLRPEKYFWTGLSNTEDRNMFKWMTERAVTFTNFNVGIKQGCVAMTTGVFAGLWDVVSCSNKEKYICKKRAEGVQTTTAYKKRQEEKKTWSEARDFCRAIGGDLINNQCLCFLLSYSVYYSEKFWIGLSLQGTNGGFVWSDGSPVCRNSEQSGKVLIITALISCLIMYLCKNFDLIYKAACMTELPMTVFALFAEYNTTDDGWLLYNDSQYYLNMNKQSMEAARAYCKKNFGELVVITGESERKFLWKQISRGTQGQYYIGLIVNLDKSFSWLDGTPVTYTAWEHNEPNFANNDENCVTMYNSMGYWNDINCGIELPSICKRSNSFINTTMAPTTAPKGGCAPEWLAFQGKCYKFVVGNHKNWHDARTHCINQGGNLLSITSEKEQAFLTTQMLNYKEDFWIGMNDVNWEMRFVWTDGKSISYTNWALGDESAFDYSWKIVQFCVIELELQRPYVDISCDCDYQLMCVIYSDSQIAVKPTTVSPKTFYKLGNDSYKVVTQKMRWDEARRQCQADDAELASILSPVAHAYATLQILKLNEPLWIGLNSNVTGFHFKWVDNWALSYTKWGKNEPKNNYACVYVDVDKTWKTAPCTNTYYSLCKRSQVVAPTAPPQLPGDCPQSTSRRTWIPFRGHCYSFFSSVTNDWAHASIECIKMGASLVSIQDPIESKFIEENVEILQDSAKTFWIGMYKTHEDKWMWIDDSPLDYTNWKSGMPQSESCVYISSYTGLWSTRECRRSFSFICKTPKGNLKKLFLKKYIQISLETTHGSAGITVAIVLIVIAIVGLGAFLLFRKRIPRIPAPTLGESTFDNKLYFNNPNRAAVDTKGLVANIEQNEQA</sequence>
<evidence type="ECO:0000256" key="1">
    <source>
        <dbReference type="ARBA" id="ARBA00004167"/>
    </source>
</evidence>
<dbReference type="SUPFAM" id="SSF50370">
    <property type="entry name" value="Ricin B-like lectins"/>
    <property type="match status" value="1"/>
</dbReference>
<dbReference type="InterPro" id="IPR016186">
    <property type="entry name" value="C-type_lectin-like/link_sf"/>
</dbReference>
<dbReference type="Pfam" id="PF24562">
    <property type="entry name" value="CysR_MRC2_N"/>
    <property type="match status" value="1"/>
</dbReference>
<evidence type="ECO:0000256" key="6">
    <source>
        <dbReference type="ARBA" id="ARBA00022989"/>
    </source>
</evidence>
<dbReference type="PROSITE" id="PS50041">
    <property type="entry name" value="C_TYPE_LECTIN_2"/>
    <property type="match status" value="8"/>
</dbReference>
<dbReference type="InterPro" id="IPR013806">
    <property type="entry name" value="Kringle-like"/>
</dbReference>
<evidence type="ECO:0000256" key="7">
    <source>
        <dbReference type="ARBA" id="ARBA00023136"/>
    </source>
</evidence>
<dbReference type="InterPro" id="IPR000772">
    <property type="entry name" value="Ricin_B_lectin"/>
</dbReference>
<evidence type="ECO:0000256" key="10">
    <source>
        <dbReference type="ARBA" id="ARBA00023180"/>
    </source>
</evidence>
<keyword evidence="3 12" id="KW-0812">Transmembrane</keyword>
<dbReference type="PRINTS" id="PR00013">
    <property type="entry name" value="FNTYPEII"/>
</dbReference>
<accession>A0AAX7TVM9</accession>
<dbReference type="Pfam" id="PF00059">
    <property type="entry name" value="Lectin_C"/>
    <property type="match status" value="8"/>
</dbReference>
<keyword evidence="6 12" id="KW-1133">Transmembrane helix</keyword>
<dbReference type="InterPro" id="IPR001304">
    <property type="entry name" value="C-type_lectin-like"/>
</dbReference>
<evidence type="ECO:0000256" key="12">
    <source>
        <dbReference type="SAM" id="Phobius"/>
    </source>
</evidence>
<reference evidence="15" key="3">
    <citation type="submission" date="2025-08" db="UniProtKB">
        <authorList>
            <consortium name="Ensembl"/>
        </authorList>
    </citation>
    <scope>IDENTIFICATION</scope>
</reference>
<keyword evidence="16" id="KW-1185">Reference proteome</keyword>
<protein>
    <recommendedName>
        <fullName evidence="17">Mannose receptor, C type 1a</fullName>
    </recommendedName>
</protein>
<dbReference type="InterPro" id="IPR050111">
    <property type="entry name" value="C-type_lectin/snaclec_domain"/>
</dbReference>
<feature type="transmembrane region" description="Helical" evidence="12">
    <location>
        <begin position="1317"/>
        <end position="1339"/>
    </location>
</feature>
<feature type="domain" description="C-type lectin" evidence="13">
    <location>
        <begin position="360"/>
        <end position="477"/>
    </location>
</feature>
<dbReference type="FunFam" id="3.10.100.10:FF:000031">
    <property type="entry name" value="macrophage mannose receptor 1"/>
    <property type="match status" value="1"/>
</dbReference>
<feature type="domain" description="Fibronectin type-II" evidence="14">
    <location>
        <begin position="160"/>
        <end position="208"/>
    </location>
</feature>
<keyword evidence="7 12" id="KW-0472">Membrane</keyword>
<dbReference type="PROSITE" id="PS00615">
    <property type="entry name" value="C_TYPE_LECTIN_1"/>
    <property type="match status" value="3"/>
</dbReference>
<dbReference type="Gene3D" id="3.10.100.10">
    <property type="entry name" value="Mannose-Binding Protein A, subunit A"/>
    <property type="match status" value="8"/>
</dbReference>
<comment type="subcellular location">
    <subcellularLocation>
        <location evidence="1">Membrane</location>
        <topology evidence="1">Single-pass membrane protein</topology>
    </subcellularLocation>
</comment>
<feature type="domain" description="C-type lectin" evidence="13">
    <location>
        <begin position="503"/>
        <end position="615"/>
    </location>
</feature>
<evidence type="ECO:0000259" key="14">
    <source>
        <dbReference type="PROSITE" id="PS51092"/>
    </source>
</evidence>
<dbReference type="SMART" id="SM00458">
    <property type="entry name" value="RICIN"/>
    <property type="match status" value="1"/>
</dbReference>
<dbReference type="InterPro" id="IPR035992">
    <property type="entry name" value="Ricin_B-like_lectins"/>
</dbReference>
<feature type="disulfide bond" evidence="11">
    <location>
        <begin position="165"/>
        <end position="191"/>
    </location>
</feature>
<reference evidence="16" key="2">
    <citation type="submission" date="2023-03" db="EMBL/GenBank/DDBJ databases">
        <authorList>
            <consortium name="Wellcome Sanger Institute Data Sharing"/>
        </authorList>
    </citation>
    <scope>NUCLEOTIDE SEQUENCE [LARGE SCALE GENOMIC DNA]</scope>
</reference>
<evidence type="ECO:0000256" key="5">
    <source>
        <dbReference type="ARBA" id="ARBA00022737"/>
    </source>
</evidence>
<dbReference type="CDD" id="cd23407">
    <property type="entry name" value="beta-trefoil_Ricin_MRC1"/>
    <property type="match status" value="1"/>
</dbReference>
<feature type="domain" description="C-type lectin" evidence="13">
    <location>
        <begin position="1177"/>
        <end position="1291"/>
    </location>
</feature>
<dbReference type="InterPro" id="IPR016187">
    <property type="entry name" value="CTDL_fold"/>
</dbReference>
<dbReference type="SUPFAM" id="SSF57440">
    <property type="entry name" value="Kringle-like"/>
    <property type="match status" value="1"/>
</dbReference>
<dbReference type="CDD" id="cd00037">
    <property type="entry name" value="CLECT"/>
    <property type="match status" value="8"/>
</dbReference>
<reference evidence="15 16" key="1">
    <citation type="submission" date="2018-05" db="EMBL/GenBank/DDBJ databases">
        <authorList>
            <person name="Datahose"/>
        </authorList>
    </citation>
    <scope>NUCLEOTIDE SEQUENCE</scope>
</reference>
<keyword evidence="9" id="KW-0675">Receptor</keyword>
<dbReference type="FunFam" id="3.10.100.10:FF:000027">
    <property type="entry name" value="Mannose receptor, C type 1"/>
    <property type="match status" value="1"/>
</dbReference>
<feature type="domain" description="C-type lectin" evidence="13">
    <location>
        <begin position="219"/>
        <end position="335"/>
    </location>
</feature>
<dbReference type="PANTHER" id="PTHR22803">
    <property type="entry name" value="MANNOSE, PHOSPHOLIPASE, LECTIN RECEPTOR RELATED"/>
    <property type="match status" value="1"/>
</dbReference>
<feature type="domain" description="C-type lectin" evidence="13">
    <location>
        <begin position="895"/>
        <end position="1015"/>
    </location>
</feature>
<feature type="domain" description="C-type lectin" evidence="13">
    <location>
        <begin position="1037"/>
        <end position="1148"/>
    </location>
</feature>
<dbReference type="GO" id="GO:0006897">
    <property type="term" value="P:endocytosis"/>
    <property type="evidence" value="ECO:0007669"/>
    <property type="project" value="UniProtKB-KW"/>
</dbReference>
<keyword evidence="10" id="KW-0325">Glycoprotein</keyword>
<dbReference type="CDD" id="cd00062">
    <property type="entry name" value="FN2"/>
    <property type="match status" value="1"/>
</dbReference>
<dbReference type="Gene3D" id="2.10.10.10">
    <property type="entry name" value="Fibronectin, type II, collagen-binding"/>
    <property type="match status" value="1"/>
</dbReference>
<dbReference type="GO" id="GO:0016020">
    <property type="term" value="C:membrane"/>
    <property type="evidence" value="ECO:0007669"/>
    <property type="project" value="UniProtKB-SubCell"/>
</dbReference>
<dbReference type="SMART" id="SM00059">
    <property type="entry name" value="FN2"/>
    <property type="match status" value="1"/>
</dbReference>
<feature type="domain" description="C-type lectin" evidence="13">
    <location>
        <begin position="627"/>
        <end position="692"/>
    </location>
</feature>
<feature type="domain" description="C-type lectin" evidence="13">
    <location>
        <begin position="753"/>
        <end position="868"/>
    </location>
</feature>
<evidence type="ECO:0000313" key="16">
    <source>
        <dbReference type="Proteomes" id="UP000265100"/>
    </source>
</evidence>
<dbReference type="PROSITE" id="PS50231">
    <property type="entry name" value="RICIN_B_LECTIN"/>
    <property type="match status" value="1"/>
</dbReference>
<dbReference type="Pfam" id="PF00040">
    <property type="entry name" value="fn2"/>
    <property type="match status" value="1"/>
</dbReference>
<keyword evidence="4" id="KW-0732">Signal</keyword>
<dbReference type="InterPro" id="IPR000562">
    <property type="entry name" value="FN_type2_dom"/>
</dbReference>
<dbReference type="SMART" id="SM00034">
    <property type="entry name" value="CLECT"/>
    <property type="match status" value="7"/>
</dbReference>
<dbReference type="FunFam" id="3.10.100.10:FF:000030">
    <property type="entry name" value="Mannose receptor C-type 1"/>
    <property type="match status" value="1"/>
</dbReference>
<dbReference type="Ensembl" id="ENSACLT00000083595.1">
    <property type="protein sequence ID" value="ENSACLP00000060622.1"/>
    <property type="gene ID" value="ENSACLG00000001041.2"/>
</dbReference>
<dbReference type="FunFam" id="3.10.100.10:FF:000023">
    <property type="entry name" value="Macrophage mannose receptor 1"/>
    <property type="match status" value="1"/>
</dbReference>
<organism evidence="15 16">
    <name type="scientific">Astatotilapia calliptera</name>
    <name type="common">Eastern happy</name>
    <name type="synonym">Chromis callipterus</name>
    <dbReference type="NCBI Taxonomy" id="8154"/>
    <lineage>
        <taxon>Eukaryota</taxon>
        <taxon>Metazoa</taxon>
        <taxon>Chordata</taxon>
        <taxon>Craniata</taxon>
        <taxon>Vertebrata</taxon>
        <taxon>Euteleostomi</taxon>
        <taxon>Actinopterygii</taxon>
        <taxon>Neopterygii</taxon>
        <taxon>Teleostei</taxon>
        <taxon>Neoteleostei</taxon>
        <taxon>Acanthomorphata</taxon>
        <taxon>Ovalentaria</taxon>
        <taxon>Cichlomorphae</taxon>
        <taxon>Cichliformes</taxon>
        <taxon>Cichlidae</taxon>
        <taxon>African cichlids</taxon>
        <taxon>Pseudocrenilabrinae</taxon>
        <taxon>Haplochromini</taxon>
        <taxon>Astatotilapia</taxon>
    </lineage>
</organism>
<evidence type="ECO:0008006" key="17">
    <source>
        <dbReference type="Google" id="ProtNLM"/>
    </source>
</evidence>
<evidence type="ECO:0000256" key="4">
    <source>
        <dbReference type="ARBA" id="ARBA00022729"/>
    </source>
</evidence>
<dbReference type="PROSITE" id="PS51092">
    <property type="entry name" value="FN2_2"/>
    <property type="match status" value="1"/>
</dbReference>
<evidence type="ECO:0000256" key="9">
    <source>
        <dbReference type="ARBA" id="ARBA00023170"/>
    </source>
</evidence>
<evidence type="ECO:0000313" key="15">
    <source>
        <dbReference type="Ensembl" id="ENSACLP00000060622.1"/>
    </source>
</evidence>
<dbReference type="FunFam" id="2.10.10.10:FF:000001">
    <property type="entry name" value="Fibronectin 1a isoform 1"/>
    <property type="match status" value="1"/>
</dbReference>
<keyword evidence="5" id="KW-0677">Repeat</keyword>
<evidence type="ECO:0000256" key="2">
    <source>
        <dbReference type="ARBA" id="ARBA00022583"/>
    </source>
</evidence>
<reference evidence="15" key="4">
    <citation type="submission" date="2025-09" db="UniProtKB">
        <authorList>
            <consortium name="Ensembl"/>
        </authorList>
    </citation>
    <scope>IDENTIFICATION</scope>
</reference>
<dbReference type="InterPro" id="IPR036943">
    <property type="entry name" value="FN_type2_sf"/>
</dbReference>
<evidence type="ECO:0000256" key="11">
    <source>
        <dbReference type="PROSITE-ProRule" id="PRU00479"/>
    </source>
</evidence>
<dbReference type="InterPro" id="IPR018378">
    <property type="entry name" value="C-type_lectin_CS"/>
</dbReference>
<dbReference type="GeneTree" id="ENSGT01050000244842"/>
<evidence type="ECO:0000259" key="13">
    <source>
        <dbReference type="PROSITE" id="PS50041"/>
    </source>
</evidence>
<dbReference type="FunFam" id="3.10.100.10:FF:000016">
    <property type="entry name" value="macrophage mannose receptor 1"/>
    <property type="match status" value="1"/>
</dbReference>
<dbReference type="Proteomes" id="UP000265100">
    <property type="component" value="Chromosome 9"/>
</dbReference>
<dbReference type="FunFam" id="2.80.10.50:FF:000032">
    <property type="entry name" value="macrophage mannose receptor 1"/>
    <property type="match status" value="1"/>
</dbReference>
<feature type="disulfide bond" evidence="11">
    <location>
        <begin position="179"/>
        <end position="206"/>
    </location>
</feature>
<evidence type="ECO:0000256" key="8">
    <source>
        <dbReference type="ARBA" id="ARBA00023157"/>
    </source>
</evidence>
<evidence type="ECO:0000256" key="3">
    <source>
        <dbReference type="ARBA" id="ARBA00022692"/>
    </source>
</evidence>
<keyword evidence="2" id="KW-0254">Endocytosis</keyword>
<proteinExistence type="predicted"/>
<dbReference type="FunFam" id="3.10.100.10:FF:000025">
    <property type="entry name" value="Mannose receptor C-type 1"/>
    <property type="match status" value="1"/>
</dbReference>
<dbReference type="SUPFAM" id="SSF56436">
    <property type="entry name" value="C-type lectin-like"/>
    <property type="match status" value="8"/>
</dbReference>
<dbReference type="Gene3D" id="2.80.10.50">
    <property type="match status" value="1"/>
</dbReference>
<keyword evidence="8 11" id="KW-1015">Disulfide bond</keyword>